<comment type="caution">
    <text evidence="1">The sequence shown here is derived from an EMBL/GenBank/DDBJ whole genome shotgun (WGS) entry which is preliminary data.</text>
</comment>
<name>A0A8J8P894_HALGN</name>
<dbReference type="Proteomes" id="UP000785679">
    <property type="component" value="Unassembled WGS sequence"/>
</dbReference>
<accession>A0A8J8P894</accession>
<dbReference type="AlphaFoldDB" id="A0A8J8P894"/>
<evidence type="ECO:0000313" key="2">
    <source>
        <dbReference type="Proteomes" id="UP000785679"/>
    </source>
</evidence>
<reference evidence="1" key="1">
    <citation type="submission" date="2019-06" db="EMBL/GenBank/DDBJ databases">
        <authorList>
            <person name="Zheng W."/>
        </authorList>
    </citation>
    <scope>NUCLEOTIDE SEQUENCE</scope>
    <source>
        <strain evidence="1">QDHG01</strain>
    </source>
</reference>
<dbReference type="EMBL" id="RRYP01000188">
    <property type="protein sequence ID" value="TNV87855.1"/>
    <property type="molecule type" value="Genomic_DNA"/>
</dbReference>
<protein>
    <submittedName>
        <fullName evidence="1">Uncharacterized protein</fullName>
    </submittedName>
</protein>
<organism evidence="1 2">
    <name type="scientific">Halteria grandinella</name>
    <dbReference type="NCBI Taxonomy" id="5974"/>
    <lineage>
        <taxon>Eukaryota</taxon>
        <taxon>Sar</taxon>
        <taxon>Alveolata</taxon>
        <taxon>Ciliophora</taxon>
        <taxon>Intramacronucleata</taxon>
        <taxon>Spirotrichea</taxon>
        <taxon>Stichotrichia</taxon>
        <taxon>Sporadotrichida</taxon>
        <taxon>Halteriidae</taxon>
        <taxon>Halteria</taxon>
    </lineage>
</organism>
<proteinExistence type="predicted"/>
<gene>
    <name evidence="1" type="ORF">FGO68_gene13814</name>
</gene>
<sequence length="110" mass="12742">MIQKYNQNSINSSKQVMGADTSRLKNLCKDPRFDWISSFSPGFILKLKEKFENQSEGGFNLTRELLMKELKCTQVQSEMVELILSQLFRSLSILTWMVMERSIPMSSLVL</sequence>
<keyword evidence="2" id="KW-1185">Reference proteome</keyword>
<evidence type="ECO:0000313" key="1">
    <source>
        <dbReference type="EMBL" id="TNV87855.1"/>
    </source>
</evidence>